<reference evidence="1 2" key="1">
    <citation type="submission" date="2019-07" db="EMBL/GenBank/DDBJ databases">
        <title>Whole genome shotgun sequence of Pseudonocardia sulfidoxydans NBRC 16205.</title>
        <authorList>
            <person name="Hosoyama A."/>
            <person name="Uohara A."/>
            <person name="Ohji S."/>
            <person name="Ichikawa N."/>
        </authorList>
    </citation>
    <scope>NUCLEOTIDE SEQUENCE [LARGE SCALE GENOMIC DNA]</scope>
    <source>
        <strain evidence="1 2">NBRC 16205</strain>
    </source>
</reference>
<dbReference type="Proteomes" id="UP000321685">
    <property type="component" value="Unassembled WGS sequence"/>
</dbReference>
<gene>
    <name evidence="1" type="ORF">PSU4_05980</name>
</gene>
<sequence>MVLWWIGNAVLLFVVLPVVIALLNRVLAAVERIRWAADDILAGGVTLAGALDPVPSMLATTDATVAQVSAGAVRYAGSVAVLLPPKEN</sequence>
<organism evidence="1 2">
    <name type="scientific">Pseudonocardia sulfidoxydans NBRC 16205</name>
    <dbReference type="NCBI Taxonomy" id="1223511"/>
    <lineage>
        <taxon>Bacteria</taxon>
        <taxon>Bacillati</taxon>
        <taxon>Actinomycetota</taxon>
        <taxon>Actinomycetes</taxon>
        <taxon>Pseudonocardiales</taxon>
        <taxon>Pseudonocardiaceae</taxon>
        <taxon>Pseudonocardia</taxon>
    </lineage>
</organism>
<dbReference type="OrthoDB" id="3576264at2"/>
<proteinExistence type="predicted"/>
<accession>A0A511DD88</accession>
<dbReference type="EMBL" id="BJVJ01000003">
    <property type="protein sequence ID" value="GEL21644.1"/>
    <property type="molecule type" value="Genomic_DNA"/>
</dbReference>
<keyword evidence="2" id="KW-1185">Reference proteome</keyword>
<comment type="caution">
    <text evidence="1">The sequence shown here is derived from an EMBL/GenBank/DDBJ whole genome shotgun (WGS) entry which is preliminary data.</text>
</comment>
<dbReference type="AlphaFoldDB" id="A0A511DD88"/>
<evidence type="ECO:0000313" key="2">
    <source>
        <dbReference type="Proteomes" id="UP000321685"/>
    </source>
</evidence>
<protein>
    <submittedName>
        <fullName evidence="1">Uncharacterized protein</fullName>
    </submittedName>
</protein>
<evidence type="ECO:0000313" key="1">
    <source>
        <dbReference type="EMBL" id="GEL21644.1"/>
    </source>
</evidence>
<dbReference type="RefSeq" id="WP_147102375.1">
    <property type="nucleotide sequence ID" value="NZ_BJVJ01000003.1"/>
</dbReference>
<name>A0A511DD88_9PSEU</name>